<dbReference type="Proteomes" id="UP001348641">
    <property type="component" value="Unassembled WGS sequence"/>
</dbReference>
<evidence type="ECO:0000313" key="2">
    <source>
        <dbReference type="EMBL" id="MEE2051299.1"/>
    </source>
</evidence>
<dbReference type="InterPro" id="IPR045247">
    <property type="entry name" value="Oye-like"/>
</dbReference>
<organism evidence="2 3">
    <name type="scientific">Nocardiopsis tropica</name>
    <dbReference type="NCBI Taxonomy" id="109330"/>
    <lineage>
        <taxon>Bacteria</taxon>
        <taxon>Bacillati</taxon>
        <taxon>Actinomycetota</taxon>
        <taxon>Actinomycetes</taxon>
        <taxon>Streptosporangiales</taxon>
        <taxon>Nocardiopsidaceae</taxon>
        <taxon>Nocardiopsis</taxon>
    </lineage>
</organism>
<dbReference type="InterPro" id="IPR013785">
    <property type="entry name" value="Aldolase_TIM"/>
</dbReference>
<dbReference type="EMBL" id="JAUUCC010000027">
    <property type="protein sequence ID" value="MEE2051299.1"/>
    <property type="molecule type" value="Genomic_DNA"/>
</dbReference>
<accession>A0ABU7KQL9</accession>
<dbReference type="Gene3D" id="3.20.20.70">
    <property type="entry name" value="Aldolase class I"/>
    <property type="match status" value="1"/>
</dbReference>
<sequence length="357" mass="37913">MPTAFDPHELAGTKLRNRIVMAPMTRSRAREPERIPTALTARYYAQRASAGLIVTEGTQPSAVGQGYTNTPGLHSAEQVRAWRAVTDAVHAEGGVIFAQLMHTGRIGHPDVLPGGLVPVGPSAVRARGKVYTHQGAAEFVTPRALTEEGVHRTVRYFADAARNAIDAGFDGVEVHGANGYLLHQFLSVNANLRADRWGGSVENRIRLPLEVARAVAGAIGPHRTGIRLSPGGTFNDITDDADLAATYLPLVTGLAELDLAYLHLAEQADRALTDRLRAAWPNTFILNPATGSGVPTGPDAVDLVADGTADLVSFGALFLANPDLPARLASDGPFNAPDRATFYSGGERGYTDYPALD</sequence>
<comment type="caution">
    <text evidence="2">The sequence shown here is derived from an EMBL/GenBank/DDBJ whole genome shotgun (WGS) entry which is preliminary data.</text>
</comment>
<dbReference type="CDD" id="cd02933">
    <property type="entry name" value="OYE_like_FMN"/>
    <property type="match status" value="1"/>
</dbReference>
<dbReference type="PANTHER" id="PTHR22893:SF91">
    <property type="entry name" value="NADPH DEHYDROGENASE 2-RELATED"/>
    <property type="match status" value="1"/>
</dbReference>
<feature type="domain" description="NADH:flavin oxidoreductase/NADH oxidase N-terminal" evidence="1">
    <location>
        <begin position="5"/>
        <end position="331"/>
    </location>
</feature>
<protein>
    <submittedName>
        <fullName evidence="2">Alkene reductase</fullName>
    </submittedName>
</protein>
<dbReference type="SUPFAM" id="SSF51395">
    <property type="entry name" value="FMN-linked oxidoreductases"/>
    <property type="match status" value="1"/>
</dbReference>
<dbReference type="Pfam" id="PF00724">
    <property type="entry name" value="Oxidored_FMN"/>
    <property type="match status" value="1"/>
</dbReference>
<reference evidence="2 3" key="1">
    <citation type="submission" date="2023-07" db="EMBL/GenBank/DDBJ databases">
        <authorList>
            <person name="Girao M."/>
            <person name="Carvalho M.F."/>
        </authorList>
    </citation>
    <scope>NUCLEOTIDE SEQUENCE [LARGE SCALE GENOMIC DNA]</scope>
    <source>
        <strain evidence="2 3">66/93</strain>
    </source>
</reference>
<dbReference type="PANTHER" id="PTHR22893">
    <property type="entry name" value="NADH OXIDOREDUCTASE-RELATED"/>
    <property type="match status" value="1"/>
</dbReference>
<name>A0ABU7KQL9_9ACTN</name>
<proteinExistence type="predicted"/>
<dbReference type="RefSeq" id="WP_330158444.1">
    <property type="nucleotide sequence ID" value="NZ_BAAAJA010000008.1"/>
</dbReference>
<evidence type="ECO:0000313" key="3">
    <source>
        <dbReference type="Proteomes" id="UP001348641"/>
    </source>
</evidence>
<gene>
    <name evidence="2" type="ORF">Q8A49_12430</name>
</gene>
<evidence type="ECO:0000259" key="1">
    <source>
        <dbReference type="Pfam" id="PF00724"/>
    </source>
</evidence>
<dbReference type="InterPro" id="IPR001155">
    <property type="entry name" value="OxRdtase_FMN_N"/>
</dbReference>